<dbReference type="GO" id="GO:0004316">
    <property type="term" value="F:3-oxoacyl-[acyl-carrier-protein] reductase (NADPH) activity"/>
    <property type="evidence" value="ECO:0007669"/>
    <property type="project" value="UniProtKB-EC"/>
</dbReference>
<dbReference type="AlphaFoldDB" id="A0A445MRK8"/>
<comment type="function">
    <text evidence="1">Catalyzes the NADPH-dependent reduction of beta-ketoacyl-ACP substrates to beta-hydroxyacyl-ACP products, the first reductive step in the elongation cycle of fatty acid biosynthesis.</text>
</comment>
<keyword evidence="4" id="KW-0521">NADP</keyword>
<evidence type="ECO:0000256" key="6">
    <source>
        <dbReference type="ARBA" id="ARBA00029899"/>
    </source>
</evidence>
<keyword evidence="5 9" id="KW-0560">Oxidoreductase</keyword>
<comment type="similarity">
    <text evidence="2">Belongs to the short-chain dehydrogenases/reductases (SDR) family.</text>
</comment>
<dbReference type="NCBIfam" id="NF009466">
    <property type="entry name" value="PRK12826.1-2"/>
    <property type="match status" value="1"/>
</dbReference>
<evidence type="ECO:0000256" key="1">
    <source>
        <dbReference type="ARBA" id="ARBA00002607"/>
    </source>
</evidence>
<evidence type="ECO:0000259" key="8">
    <source>
        <dbReference type="SMART" id="SM00822"/>
    </source>
</evidence>
<dbReference type="FunFam" id="3.40.50.720:FF:000115">
    <property type="entry name" value="3-oxoacyl-[acyl-carrier-protein] reductase FabG"/>
    <property type="match status" value="1"/>
</dbReference>
<evidence type="ECO:0000256" key="7">
    <source>
        <dbReference type="ARBA" id="ARBA00048508"/>
    </source>
</evidence>
<feature type="domain" description="Ketoreductase" evidence="8">
    <location>
        <begin position="6"/>
        <end position="186"/>
    </location>
</feature>
<sequence>MEFKDKRVIITGGTKGIGRAIALAFAREGAWVAANYCSDKEGAAQTEERLQSLTGKYMIIKADISSEAGAKTLVHQVLGKWDHVDILVNNAGIIRDKMLMFLSEDDWDSVLNVNLKGTYLCSRLVIKSMIARRFGRIINMTSPSALTGRVSQTNYSASKGGIVSFGKSLSKEVARLGITVNAVCPGVIFTDMTDGLKKKTMDDLLGMIPAGRLGSPEDVAHAVLFLASERAGYVTGQVLTVDGGLT</sequence>
<evidence type="ECO:0000256" key="3">
    <source>
        <dbReference type="ARBA" id="ARBA00017650"/>
    </source>
</evidence>
<dbReference type="InterPro" id="IPR036291">
    <property type="entry name" value="NAD(P)-bd_dom_sf"/>
</dbReference>
<dbReference type="PANTHER" id="PTHR42879">
    <property type="entry name" value="3-OXOACYL-(ACYL-CARRIER-PROTEIN) REDUCTASE"/>
    <property type="match status" value="1"/>
</dbReference>
<dbReference type="PRINTS" id="PR00080">
    <property type="entry name" value="SDRFAMILY"/>
</dbReference>
<dbReference type="PROSITE" id="PS00061">
    <property type="entry name" value="ADH_SHORT"/>
    <property type="match status" value="1"/>
</dbReference>
<dbReference type="InterPro" id="IPR002347">
    <property type="entry name" value="SDR_fam"/>
</dbReference>
<dbReference type="NCBIfam" id="NF005559">
    <property type="entry name" value="PRK07231.1"/>
    <property type="match status" value="1"/>
</dbReference>
<dbReference type="EMBL" id="OJIN01000019">
    <property type="protein sequence ID" value="SPD72093.1"/>
    <property type="molecule type" value="Genomic_DNA"/>
</dbReference>
<protein>
    <recommendedName>
        <fullName evidence="3">3-oxoacyl-[acyl-carrier-protein] reductase FabG</fullName>
    </recommendedName>
    <alternativeName>
        <fullName evidence="6">Beta-ketoacyl-ACP reductase</fullName>
    </alternativeName>
</protein>
<dbReference type="InterPro" id="IPR057326">
    <property type="entry name" value="KR_dom"/>
</dbReference>
<accession>A0A445MRK8</accession>
<name>A0A445MRK8_9BACT</name>
<dbReference type="InterPro" id="IPR020904">
    <property type="entry name" value="Sc_DH/Rdtase_CS"/>
</dbReference>
<evidence type="ECO:0000256" key="4">
    <source>
        <dbReference type="ARBA" id="ARBA00022857"/>
    </source>
</evidence>
<reference evidence="9" key="1">
    <citation type="submission" date="2018-01" db="EMBL/GenBank/DDBJ databases">
        <authorList>
            <person name="Regsiter A."/>
            <person name="William W."/>
        </authorList>
    </citation>
    <scope>NUCLEOTIDE SEQUENCE</scope>
    <source>
        <strain evidence="9">TRIP AH-1</strain>
    </source>
</reference>
<dbReference type="InterPro" id="IPR050259">
    <property type="entry name" value="SDR"/>
</dbReference>
<dbReference type="PANTHER" id="PTHR42879:SF2">
    <property type="entry name" value="3-OXOACYL-[ACYL-CARRIER-PROTEIN] REDUCTASE FABG"/>
    <property type="match status" value="1"/>
</dbReference>
<evidence type="ECO:0000256" key="2">
    <source>
        <dbReference type="ARBA" id="ARBA00006484"/>
    </source>
</evidence>
<dbReference type="GO" id="GO:0032787">
    <property type="term" value="P:monocarboxylic acid metabolic process"/>
    <property type="evidence" value="ECO:0007669"/>
    <property type="project" value="UniProtKB-ARBA"/>
</dbReference>
<organism evidence="9">
    <name type="scientific">uncultured Desulfobacterium sp</name>
    <dbReference type="NCBI Taxonomy" id="201089"/>
    <lineage>
        <taxon>Bacteria</taxon>
        <taxon>Pseudomonadati</taxon>
        <taxon>Thermodesulfobacteriota</taxon>
        <taxon>Desulfobacteria</taxon>
        <taxon>Desulfobacterales</taxon>
        <taxon>Desulfobacteriaceae</taxon>
        <taxon>Desulfobacterium</taxon>
        <taxon>environmental samples</taxon>
    </lineage>
</organism>
<dbReference type="Gene3D" id="3.40.50.720">
    <property type="entry name" value="NAD(P)-binding Rossmann-like Domain"/>
    <property type="match status" value="1"/>
</dbReference>
<dbReference type="Pfam" id="PF13561">
    <property type="entry name" value="adh_short_C2"/>
    <property type="match status" value="1"/>
</dbReference>
<dbReference type="SUPFAM" id="SSF51735">
    <property type="entry name" value="NAD(P)-binding Rossmann-fold domains"/>
    <property type="match status" value="1"/>
</dbReference>
<dbReference type="CDD" id="cd05333">
    <property type="entry name" value="BKR_SDR_c"/>
    <property type="match status" value="1"/>
</dbReference>
<evidence type="ECO:0000256" key="5">
    <source>
        <dbReference type="ARBA" id="ARBA00023002"/>
    </source>
</evidence>
<comment type="catalytic activity">
    <reaction evidence="7">
        <text>a (3R)-hydroxyacyl-[ACP] + NADP(+) = a 3-oxoacyl-[ACP] + NADPH + H(+)</text>
        <dbReference type="Rhea" id="RHEA:17397"/>
        <dbReference type="Rhea" id="RHEA-COMP:9916"/>
        <dbReference type="Rhea" id="RHEA-COMP:9945"/>
        <dbReference type="ChEBI" id="CHEBI:15378"/>
        <dbReference type="ChEBI" id="CHEBI:57783"/>
        <dbReference type="ChEBI" id="CHEBI:58349"/>
        <dbReference type="ChEBI" id="CHEBI:78776"/>
        <dbReference type="ChEBI" id="CHEBI:78827"/>
        <dbReference type="EC" id="1.1.1.100"/>
    </reaction>
</comment>
<gene>
    <name evidence="9" type="primary">fabG</name>
    <name evidence="9" type="ORF">PITCH_A1150128</name>
</gene>
<dbReference type="PRINTS" id="PR00081">
    <property type="entry name" value="GDHRDH"/>
</dbReference>
<evidence type="ECO:0000313" key="9">
    <source>
        <dbReference type="EMBL" id="SPD72093.1"/>
    </source>
</evidence>
<dbReference type="SMART" id="SM00822">
    <property type="entry name" value="PKS_KR"/>
    <property type="match status" value="1"/>
</dbReference>
<proteinExistence type="inferred from homology"/>